<evidence type="ECO:0000259" key="2">
    <source>
        <dbReference type="Pfam" id="PF01717"/>
    </source>
</evidence>
<dbReference type="InterPro" id="IPR002629">
    <property type="entry name" value="Met_Synth_C/arc"/>
</dbReference>
<protein>
    <submittedName>
        <fullName evidence="3">Methionine synthase II (Cobalamin-independent)</fullName>
    </submittedName>
</protein>
<feature type="domain" description="Cobalamin-independent methionine synthase MetE C-terminal/archaeal" evidence="2">
    <location>
        <begin position="36"/>
        <end position="351"/>
    </location>
</feature>
<evidence type="ECO:0000313" key="3">
    <source>
        <dbReference type="EMBL" id="MBB4957646.1"/>
    </source>
</evidence>
<dbReference type="GO" id="GO:0009086">
    <property type="term" value="P:methionine biosynthetic process"/>
    <property type="evidence" value="ECO:0007669"/>
    <property type="project" value="InterPro"/>
</dbReference>
<organism evidence="3 4">
    <name type="scientific">Micromonospora polyrhachis</name>
    <dbReference type="NCBI Taxonomy" id="1282883"/>
    <lineage>
        <taxon>Bacteria</taxon>
        <taxon>Bacillati</taxon>
        <taxon>Actinomycetota</taxon>
        <taxon>Actinomycetes</taxon>
        <taxon>Micromonosporales</taxon>
        <taxon>Micromonosporaceae</taxon>
        <taxon>Micromonospora</taxon>
    </lineage>
</organism>
<dbReference type="GO" id="GO:0008270">
    <property type="term" value="F:zinc ion binding"/>
    <property type="evidence" value="ECO:0007669"/>
    <property type="project" value="InterPro"/>
</dbReference>
<dbReference type="CDD" id="cd03310">
    <property type="entry name" value="CIMS_like"/>
    <property type="match status" value="1"/>
</dbReference>
<dbReference type="AlphaFoldDB" id="A0A7W7WMZ7"/>
<feature type="compositionally biased region" description="Basic and acidic residues" evidence="1">
    <location>
        <begin position="12"/>
        <end position="21"/>
    </location>
</feature>
<dbReference type="Proteomes" id="UP000578819">
    <property type="component" value="Unassembled WGS sequence"/>
</dbReference>
<feature type="compositionally biased region" description="Low complexity" evidence="1">
    <location>
        <begin position="27"/>
        <end position="36"/>
    </location>
</feature>
<comment type="caution">
    <text evidence="3">The sequence shown here is derived from an EMBL/GenBank/DDBJ whole genome shotgun (WGS) entry which is preliminary data.</text>
</comment>
<sequence>MEQQPVPGTAHEQSREQRPAEEQQTVGGWPWPAGAATGIGSLPGTDVAEAQRIVLGELPALPHLPELPARGPGADLVGRGASLLVDLPVELYAARWRIAGRPGRDLRRAHDLMERDLDQLTEQAEEYAGPIKVQAAGPFTLAANLDLPIGGRMLRDAGAVRDLTESLAEGLRTHVADVRRRLPRARVLLQLDEPSLPAVLAGQIPTESGFSVYRAVEPGTARAMLATVIEAVDTPVVVHCCAPDVPLELIRTAGAVGVAFDLDRVKQLDPLGEAIDAGLGLLVGAAPTSPPSSGRPPTSAQVADRVRQLWHRLGFPIRQLAEQVVVTPACGLAGASPEYVRAVLTACRDAGRRLYED</sequence>
<name>A0A7W7WMZ7_9ACTN</name>
<proteinExistence type="predicted"/>
<evidence type="ECO:0000313" key="4">
    <source>
        <dbReference type="Proteomes" id="UP000578819"/>
    </source>
</evidence>
<keyword evidence="4" id="KW-1185">Reference proteome</keyword>
<dbReference type="Gene3D" id="3.20.20.210">
    <property type="match status" value="1"/>
</dbReference>
<dbReference type="InterPro" id="IPR038071">
    <property type="entry name" value="UROD/MetE-like_sf"/>
</dbReference>
<gene>
    <name evidence="3" type="ORF">FHR38_001379</name>
</gene>
<dbReference type="GO" id="GO:0003871">
    <property type="term" value="F:5-methyltetrahydropteroyltriglutamate-homocysteine S-methyltransferase activity"/>
    <property type="evidence" value="ECO:0007669"/>
    <property type="project" value="InterPro"/>
</dbReference>
<dbReference type="EMBL" id="JACHJW010000001">
    <property type="protein sequence ID" value="MBB4957646.1"/>
    <property type="molecule type" value="Genomic_DNA"/>
</dbReference>
<accession>A0A7W7WMZ7</accession>
<dbReference type="SUPFAM" id="SSF51726">
    <property type="entry name" value="UROD/MetE-like"/>
    <property type="match status" value="1"/>
</dbReference>
<evidence type="ECO:0000256" key="1">
    <source>
        <dbReference type="SAM" id="MobiDB-lite"/>
    </source>
</evidence>
<dbReference type="Pfam" id="PF01717">
    <property type="entry name" value="Meth_synt_2"/>
    <property type="match status" value="1"/>
</dbReference>
<feature type="region of interest" description="Disordered" evidence="1">
    <location>
        <begin position="1"/>
        <end position="43"/>
    </location>
</feature>
<reference evidence="3 4" key="1">
    <citation type="submission" date="2020-08" db="EMBL/GenBank/DDBJ databases">
        <title>Sequencing the genomes of 1000 actinobacteria strains.</title>
        <authorList>
            <person name="Klenk H.-P."/>
        </authorList>
    </citation>
    <scope>NUCLEOTIDE SEQUENCE [LARGE SCALE GENOMIC DNA]</scope>
    <source>
        <strain evidence="3 4">DSM 45886</strain>
    </source>
</reference>